<gene>
    <name evidence="1" type="ORF">LEP1GSC062_4200</name>
</gene>
<evidence type="ECO:0000313" key="2">
    <source>
        <dbReference type="Proteomes" id="UP000018747"/>
    </source>
</evidence>
<reference evidence="1" key="1">
    <citation type="submission" date="2013-05" db="EMBL/GenBank/DDBJ databases">
        <authorList>
            <person name="Harkins D.M."/>
            <person name="Durkin A.S."/>
            <person name="Brinkac L.M."/>
            <person name="Haft D.H."/>
            <person name="Selengut J.D."/>
            <person name="Sanka R."/>
            <person name="DePew J."/>
            <person name="Purushe J."/>
            <person name="Hartskeerl R.A."/>
            <person name="Ahmed A."/>
            <person name="van der Linden H."/>
            <person name="Goris M.G.A."/>
            <person name="Vinetz J.M."/>
            <person name="Sutton G.G."/>
            <person name="Nierman W.C."/>
            <person name="Fouts D.E."/>
        </authorList>
    </citation>
    <scope>NUCLEOTIDE SEQUENCE [LARGE SCALE GENOMIC DNA]</scope>
    <source>
        <strain evidence="1">L 60</strain>
    </source>
</reference>
<accession>V6HYH7</accession>
<organism evidence="1 2">
    <name type="scientific">Leptospira alexanderi serovar Manhao 3 str. L 60</name>
    <dbReference type="NCBI Taxonomy" id="1049759"/>
    <lineage>
        <taxon>Bacteria</taxon>
        <taxon>Pseudomonadati</taxon>
        <taxon>Spirochaetota</taxon>
        <taxon>Spirochaetia</taxon>
        <taxon>Leptospirales</taxon>
        <taxon>Leptospiraceae</taxon>
        <taxon>Leptospira</taxon>
    </lineage>
</organism>
<proteinExistence type="predicted"/>
<evidence type="ECO:0000313" key="1">
    <source>
        <dbReference type="EMBL" id="EQA62975.1"/>
    </source>
</evidence>
<dbReference type="EMBL" id="AHMT02000026">
    <property type="protein sequence ID" value="EQA62975.1"/>
    <property type="molecule type" value="Genomic_DNA"/>
</dbReference>
<name>V6HYH7_9LEPT</name>
<dbReference type="AlphaFoldDB" id="V6HYH7"/>
<keyword evidence="2" id="KW-1185">Reference proteome</keyword>
<dbReference type="Proteomes" id="UP000018747">
    <property type="component" value="Unassembled WGS sequence"/>
</dbReference>
<protein>
    <submittedName>
        <fullName evidence="1">Uncharacterized protein</fullName>
    </submittedName>
</protein>
<comment type="caution">
    <text evidence="1">The sequence shown here is derived from an EMBL/GenBank/DDBJ whole genome shotgun (WGS) entry which is preliminary data.</text>
</comment>
<sequence>MWEFLHFQSDRYQREFAEKSMIHFSEKSWNPNFVNLFLKCGNYPNHDFTNKF</sequence>